<accession>A0A0B2AIP7</accession>
<dbReference type="InterPro" id="IPR036390">
    <property type="entry name" value="WH_DNA-bd_sf"/>
</dbReference>
<evidence type="ECO:0000313" key="3">
    <source>
        <dbReference type="Proteomes" id="UP000030982"/>
    </source>
</evidence>
<keyword evidence="3" id="KW-1185">Reference proteome</keyword>
<feature type="region of interest" description="Disordered" evidence="1">
    <location>
        <begin position="191"/>
        <end position="213"/>
    </location>
</feature>
<dbReference type="SUPFAM" id="SSF46785">
    <property type="entry name" value="Winged helix' DNA-binding domain"/>
    <property type="match status" value="1"/>
</dbReference>
<dbReference type="InterPro" id="IPR036388">
    <property type="entry name" value="WH-like_DNA-bd_sf"/>
</dbReference>
<gene>
    <name evidence="2" type="ORF">LK10_08535</name>
</gene>
<dbReference type="Pfam" id="PF12840">
    <property type="entry name" value="HTH_20"/>
    <property type="match status" value="1"/>
</dbReference>
<dbReference type="STRING" id="1338436.LK10_08535"/>
<reference evidence="2 3" key="1">
    <citation type="submission" date="2014-09" db="EMBL/GenBank/DDBJ databases">
        <title>Genome sequence of Sinomonas sp. MUSC 117.</title>
        <authorList>
            <person name="Lee L.-H."/>
        </authorList>
    </citation>
    <scope>NUCLEOTIDE SEQUENCE [LARGE SCALE GENOMIC DNA]</scope>
    <source>
        <strain evidence="2 3">MUSC 117</strain>
    </source>
</reference>
<evidence type="ECO:0000313" key="2">
    <source>
        <dbReference type="EMBL" id="KHL03480.1"/>
    </source>
</evidence>
<proteinExistence type="predicted"/>
<name>A0A0B2AIP7_9MICC</name>
<dbReference type="Proteomes" id="UP000030982">
    <property type="component" value="Unassembled WGS sequence"/>
</dbReference>
<dbReference type="Gene3D" id="1.10.10.10">
    <property type="entry name" value="Winged helix-like DNA-binding domain superfamily/Winged helix DNA-binding domain"/>
    <property type="match status" value="1"/>
</dbReference>
<dbReference type="CDD" id="cd00090">
    <property type="entry name" value="HTH_ARSR"/>
    <property type="match status" value="1"/>
</dbReference>
<dbReference type="OrthoDB" id="9788770at2"/>
<dbReference type="AlphaFoldDB" id="A0A0B2AIP7"/>
<evidence type="ECO:0000256" key="1">
    <source>
        <dbReference type="SAM" id="MobiDB-lite"/>
    </source>
</evidence>
<sequence length="213" mass="22848">MQDVVVIEDPAAAAASLDPLRARLLRELVTPSSAAGLAGKVGLPRQKINYHLRALEEHGLIELVEERRKGNVMERVLQAAAASYVISPAALAAVEPDPTRYRDRFSAYWLLALASRMVHEVGRLIVGATAAKQQLATFAVDGEITFASAASRAAFAEELAADVARLATKYHNADAPGGRPHRVIVALHPSLKKDSRSEQGASLEASESQEIQP</sequence>
<dbReference type="InterPro" id="IPR011991">
    <property type="entry name" value="ArsR-like_HTH"/>
</dbReference>
<dbReference type="EMBL" id="JTDL01000098">
    <property type="protein sequence ID" value="KHL03480.1"/>
    <property type="molecule type" value="Genomic_DNA"/>
</dbReference>
<dbReference type="RefSeq" id="WP_043122384.1">
    <property type="nucleotide sequence ID" value="NZ_JTDL01000098.1"/>
</dbReference>
<protein>
    <submittedName>
        <fullName evidence="2">ArsR family transcriptional regulator</fullName>
    </submittedName>
</protein>
<organism evidence="2 3">
    <name type="scientific">Sinomonas humi</name>
    <dbReference type="NCBI Taxonomy" id="1338436"/>
    <lineage>
        <taxon>Bacteria</taxon>
        <taxon>Bacillati</taxon>
        <taxon>Actinomycetota</taxon>
        <taxon>Actinomycetes</taxon>
        <taxon>Micrococcales</taxon>
        <taxon>Micrococcaceae</taxon>
        <taxon>Sinomonas</taxon>
    </lineage>
</organism>
<comment type="caution">
    <text evidence="2">The sequence shown here is derived from an EMBL/GenBank/DDBJ whole genome shotgun (WGS) entry which is preliminary data.</text>
</comment>